<proteinExistence type="predicted"/>
<reference evidence="1" key="1">
    <citation type="submission" date="2020-02" db="EMBL/GenBank/DDBJ databases">
        <authorList>
            <person name="Meier V. D."/>
        </authorList>
    </citation>
    <scope>NUCLEOTIDE SEQUENCE</scope>
    <source>
        <strain evidence="1">AVDCRST_MAG67</strain>
    </source>
</reference>
<evidence type="ECO:0000313" key="1">
    <source>
        <dbReference type="EMBL" id="CAA9533639.1"/>
    </source>
</evidence>
<accession>A0A6J4TVM5</accession>
<gene>
    <name evidence="1" type="ORF">AVDCRST_MAG67-4526</name>
</gene>
<protein>
    <submittedName>
        <fullName evidence="1">Uncharacterized protein</fullName>
    </submittedName>
</protein>
<name>A0A6J4TVM5_9ACTN</name>
<dbReference type="AlphaFoldDB" id="A0A6J4TVM5"/>
<organism evidence="1">
    <name type="scientific">uncultured Solirubrobacteraceae bacterium</name>
    <dbReference type="NCBI Taxonomy" id="1162706"/>
    <lineage>
        <taxon>Bacteria</taxon>
        <taxon>Bacillati</taxon>
        <taxon>Actinomycetota</taxon>
        <taxon>Thermoleophilia</taxon>
        <taxon>Solirubrobacterales</taxon>
        <taxon>Solirubrobacteraceae</taxon>
        <taxon>environmental samples</taxon>
    </lineage>
</organism>
<dbReference type="EMBL" id="CADCVQ010000180">
    <property type="protein sequence ID" value="CAA9533639.1"/>
    <property type="molecule type" value="Genomic_DNA"/>
</dbReference>
<sequence>MFAAASAGIPLARAERCAKVCQARFSIKAPEADAAAQSEVFLR</sequence>